<keyword evidence="4" id="KW-1185">Reference proteome</keyword>
<feature type="region of interest" description="Disordered" evidence="1">
    <location>
        <begin position="292"/>
        <end position="311"/>
    </location>
</feature>
<dbReference type="PANTHER" id="PTHR12458">
    <property type="entry name" value="ORF PROTEIN"/>
    <property type="match status" value="1"/>
</dbReference>
<evidence type="ECO:0000313" key="3">
    <source>
        <dbReference type="EMBL" id="KPJ03311.1"/>
    </source>
</evidence>
<name>A0A194QIN2_PAPXU</name>
<sequence length="338" mass="38626">MFRKVFQRGMVTIFFSVGSKPLDIWETHIKDGYITKFLDQDIKSMVYEIRGTNVSTTYIKCPKGNQVLGINLPYMVMIVKNLKKYFTFEVIILDNTGARRRFRVSNFQSTTQILPLCTVMPIGLADDWNQIQFNLAEFTRRAYNKQFVEVQNVKINANIRLRRIYFTERLVHPDELPNEYKLFFPIDRKARKEKMIRPSQTEMPKVNVSKTSVREQDAVAKAPSEHSLEGKKKSKASLKESVTKAPTEQSVEGETKSKVSVKGSMTKTSSVRSVEGETKSKVSVKGSVTKTSSVLEGEARSKENLTETMEDIPDQPIEAFINAILDQEIFDKLKIEEA</sequence>
<feature type="compositionally biased region" description="Basic and acidic residues" evidence="1">
    <location>
        <begin position="212"/>
        <end position="242"/>
    </location>
</feature>
<dbReference type="Proteomes" id="UP000053268">
    <property type="component" value="Unassembled WGS sequence"/>
</dbReference>
<reference evidence="3 4" key="1">
    <citation type="journal article" date="2015" name="Nat. Commun.">
        <title>Outbred genome sequencing and CRISPR/Cas9 gene editing in butterflies.</title>
        <authorList>
            <person name="Li X."/>
            <person name="Fan D."/>
            <person name="Zhang W."/>
            <person name="Liu G."/>
            <person name="Zhang L."/>
            <person name="Zhao L."/>
            <person name="Fang X."/>
            <person name="Chen L."/>
            <person name="Dong Y."/>
            <person name="Chen Y."/>
            <person name="Ding Y."/>
            <person name="Zhao R."/>
            <person name="Feng M."/>
            <person name="Zhu Y."/>
            <person name="Feng Y."/>
            <person name="Jiang X."/>
            <person name="Zhu D."/>
            <person name="Xiang H."/>
            <person name="Feng X."/>
            <person name="Li S."/>
            <person name="Wang J."/>
            <person name="Zhang G."/>
            <person name="Kronforst M.R."/>
            <person name="Wang W."/>
        </authorList>
    </citation>
    <scope>NUCLEOTIDE SEQUENCE [LARGE SCALE GENOMIC DNA]</scope>
    <source>
        <strain evidence="3">Ya'a_city_454_Px</strain>
        <tissue evidence="3">Whole body</tissue>
    </source>
</reference>
<protein>
    <submittedName>
        <fullName evidence="3">UPF0468 protein C16orf80-like</fullName>
    </submittedName>
</protein>
<dbReference type="AlphaFoldDB" id="A0A194QIN2"/>
<organism evidence="3 4">
    <name type="scientific">Papilio xuthus</name>
    <name type="common">Asian swallowtail butterfly</name>
    <dbReference type="NCBI Taxonomy" id="66420"/>
    <lineage>
        <taxon>Eukaryota</taxon>
        <taxon>Metazoa</taxon>
        <taxon>Ecdysozoa</taxon>
        <taxon>Arthropoda</taxon>
        <taxon>Hexapoda</taxon>
        <taxon>Insecta</taxon>
        <taxon>Pterygota</taxon>
        <taxon>Neoptera</taxon>
        <taxon>Endopterygota</taxon>
        <taxon>Lepidoptera</taxon>
        <taxon>Glossata</taxon>
        <taxon>Ditrysia</taxon>
        <taxon>Papilionoidea</taxon>
        <taxon>Papilionidae</taxon>
        <taxon>Papilioninae</taxon>
        <taxon>Papilio</taxon>
    </lineage>
</organism>
<dbReference type="Pfam" id="PF05018">
    <property type="entry name" value="CFA20_dom"/>
    <property type="match status" value="1"/>
</dbReference>
<feature type="domain" description="CFA20" evidence="2">
    <location>
        <begin position="1"/>
        <end position="183"/>
    </location>
</feature>
<evidence type="ECO:0000259" key="2">
    <source>
        <dbReference type="Pfam" id="PF05018"/>
    </source>
</evidence>
<feature type="compositionally biased region" description="Polar residues" evidence="1">
    <location>
        <begin position="263"/>
        <end position="272"/>
    </location>
</feature>
<proteinExistence type="predicted"/>
<accession>A0A194QIN2</accession>
<dbReference type="InterPro" id="IPR040441">
    <property type="entry name" value="CFA20/CFAP20DC"/>
</dbReference>
<evidence type="ECO:0000313" key="4">
    <source>
        <dbReference type="Proteomes" id="UP000053268"/>
    </source>
</evidence>
<evidence type="ECO:0000256" key="1">
    <source>
        <dbReference type="SAM" id="MobiDB-lite"/>
    </source>
</evidence>
<dbReference type="InterPro" id="IPR007714">
    <property type="entry name" value="CFA20_dom"/>
</dbReference>
<feature type="region of interest" description="Disordered" evidence="1">
    <location>
        <begin position="195"/>
        <end position="285"/>
    </location>
</feature>
<dbReference type="EMBL" id="KQ459185">
    <property type="protein sequence ID" value="KPJ03311.1"/>
    <property type="molecule type" value="Genomic_DNA"/>
</dbReference>
<dbReference type="STRING" id="66420.A0A194QIN2"/>
<gene>
    <name evidence="3" type="ORF">RR46_06467</name>
</gene>